<gene>
    <name evidence="11" type="ORF">KDA_52970</name>
</gene>
<dbReference type="Pfam" id="PF17042">
    <property type="entry name" value="NBD_C"/>
    <property type="match status" value="1"/>
</dbReference>
<dbReference type="RefSeq" id="WP_126630008.1">
    <property type="nucleotide sequence ID" value="NZ_BIFT01000002.1"/>
</dbReference>
<keyword evidence="3" id="KW-0547">Nucleotide-binding</keyword>
<dbReference type="Pfam" id="PF00392">
    <property type="entry name" value="GntR"/>
    <property type="match status" value="1"/>
</dbReference>
<dbReference type="Gene3D" id="1.10.10.10">
    <property type="entry name" value="Winged helix-like DNA-binding domain superfamily/Winged helix DNA-binding domain"/>
    <property type="match status" value="1"/>
</dbReference>
<dbReference type="InterPro" id="IPR036390">
    <property type="entry name" value="WH_DNA-bd_sf"/>
</dbReference>
<evidence type="ECO:0000313" key="12">
    <source>
        <dbReference type="Proteomes" id="UP000287171"/>
    </source>
</evidence>
<dbReference type="InterPro" id="IPR042213">
    <property type="entry name" value="NBD_C_sf"/>
</dbReference>
<feature type="domain" description="HTH gntR-type" evidence="10">
    <location>
        <begin position="455"/>
        <end position="523"/>
    </location>
</feature>
<dbReference type="PROSITE" id="PS50949">
    <property type="entry name" value="HTH_GNTR"/>
    <property type="match status" value="1"/>
</dbReference>
<dbReference type="AlphaFoldDB" id="A0A402BEK3"/>
<comment type="similarity">
    <text evidence="1">Belongs to the four-carbon acid sugar kinase family.</text>
</comment>
<dbReference type="PANTHER" id="PTHR43537:SF5">
    <property type="entry name" value="UXU OPERON TRANSCRIPTIONAL REGULATOR"/>
    <property type="match status" value="1"/>
</dbReference>
<keyword evidence="2" id="KW-0808">Transferase</keyword>
<dbReference type="OrthoDB" id="153193at2"/>
<dbReference type="EMBL" id="BIFT01000002">
    <property type="protein sequence ID" value="GCE29813.1"/>
    <property type="molecule type" value="Genomic_DNA"/>
</dbReference>
<dbReference type="GO" id="GO:0003677">
    <property type="term" value="F:DNA binding"/>
    <property type="evidence" value="ECO:0007669"/>
    <property type="project" value="UniProtKB-KW"/>
</dbReference>
<evidence type="ECO:0000256" key="1">
    <source>
        <dbReference type="ARBA" id="ARBA00005715"/>
    </source>
</evidence>
<evidence type="ECO:0000256" key="6">
    <source>
        <dbReference type="ARBA" id="ARBA00023015"/>
    </source>
</evidence>
<keyword evidence="4" id="KW-0418">Kinase</keyword>
<keyword evidence="7" id="KW-0238">DNA-binding</keyword>
<proteinExistence type="inferred from homology"/>
<comment type="caution">
    <text evidence="11">The sequence shown here is derived from an EMBL/GenBank/DDBJ whole genome shotgun (WGS) entry which is preliminary data.</text>
</comment>
<dbReference type="Gene3D" id="3.40.50.10840">
    <property type="entry name" value="Putative sugar-binding, N-terminal domain"/>
    <property type="match status" value="1"/>
</dbReference>
<keyword evidence="9" id="KW-0119">Carbohydrate metabolism</keyword>
<dbReference type="InterPro" id="IPR000524">
    <property type="entry name" value="Tscrpt_reg_HTH_GntR"/>
</dbReference>
<dbReference type="InterPro" id="IPR031475">
    <property type="entry name" value="NBD_C"/>
</dbReference>
<evidence type="ECO:0000256" key="9">
    <source>
        <dbReference type="ARBA" id="ARBA00023277"/>
    </source>
</evidence>
<sequence>MSKTATWEQRLQQDRRRVIVLDDDPTGTQSVANVEVILRPALLAYRRFFSGSERAIYVLTNTRALKQAEAVTLIRRIRDDIQQAAREVGEEVSILLRGDSTLRGHIFAEMDVLAEVNEDAVLLFVPAFPAGGRITLDGVHYLVNEAGKVPVAQTEFARDTTFGYHSEQMVDWVAEVGQGRKALSLPLMQIRAQGPAALTQMLLEAPAGTVIVPDAETQDDLESLAWGLLDAEERGRPVVVRSASSFAALRAGLRSVVRQPSLPDQESRVLVVCGSHTEASSRQLARLEERSAPVITIPSDWLLNEGLESVVPHLAVQVSLALDEQHFAILATERVRQARHSDLAAGAQVMAALTAIVARVAEYCDAVIAKGGITSAQVATDGLSATRAYVKGQLEPGVSLWELTLPDGRTIPYAVIPGNVGHEQTLIDVATQFQAAPFKSVTRKTVPALQPIEQKSLVAEITQRLLDYLLSGEIKPGNRLPSERQLSEALGMGRSTLRESLKALTLLGLLEVRQGDGTYLKKADSALLPRIIEWGLLLGEQRTMDLIEARQKIEVIIAELAAQRRDYRAIEELRKIMKRLQQAGSDYQEFVDADVAFHLKLAEIARNTVLRDILSSIQALLRAWIIRVIESAGNTDFSYQEHLAIFEAVERGDASAAAAAMQAHMDSARGRLIKTINKG</sequence>
<evidence type="ECO:0000313" key="11">
    <source>
        <dbReference type="EMBL" id="GCE29813.1"/>
    </source>
</evidence>
<dbReference type="InterPro" id="IPR037051">
    <property type="entry name" value="4-carb_acid_sugar_kinase_N_sf"/>
</dbReference>
<keyword evidence="6" id="KW-0805">Transcription regulation</keyword>
<dbReference type="GO" id="GO:0005524">
    <property type="term" value="F:ATP binding"/>
    <property type="evidence" value="ECO:0007669"/>
    <property type="project" value="UniProtKB-KW"/>
</dbReference>
<dbReference type="Pfam" id="PF07729">
    <property type="entry name" value="FCD"/>
    <property type="match status" value="1"/>
</dbReference>
<dbReference type="SUPFAM" id="SSF142764">
    <property type="entry name" value="YgbK-like"/>
    <property type="match status" value="1"/>
</dbReference>
<dbReference type="Proteomes" id="UP000287171">
    <property type="component" value="Unassembled WGS sequence"/>
</dbReference>
<keyword evidence="5" id="KW-0067">ATP-binding</keyword>
<reference evidence="12" key="1">
    <citation type="submission" date="2018-12" db="EMBL/GenBank/DDBJ databases">
        <title>Tengunoibacter tsumagoiensis gen. nov., sp. nov., Dictyobacter kobayashii sp. nov., D. alpinus sp. nov., and D. joshuensis sp. nov. and description of Dictyobacteraceae fam. nov. within the order Ktedonobacterales isolated from Tengu-no-mugimeshi.</title>
        <authorList>
            <person name="Wang C.M."/>
            <person name="Zheng Y."/>
            <person name="Sakai Y."/>
            <person name="Toyoda A."/>
            <person name="Minakuchi Y."/>
            <person name="Abe K."/>
            <person name="Yokota A."/>
            <person name="Yabe S."/>
        </authorList>
    </citation>
    <scope>NUCLEOTIDE SEQUENCE [LARGE SCALE GENOMIC DNA]</scope>
    <source>
        <strain evidence="12">Uno16</strain>
    </source>
</reference>
<dbReference type="InterPro" id="IPR036388">
    <property type="entry name" value="WH-like_DNA-bd_sf"/>
</dbReference>
<dbReference type="InterPro" id="IPR011711">
    <property type="entry name" value="GntR_C"/>
</dbReference>
<organism evidence="11 12">
    <name type="scientific">Dictyobacter alpinus</name>
    <dbReference type="NCBI Taxonomy" id="2014873"/>
    <lineage>
        <taxon>Bacteria</taxon>
        <taxon>Bacillati</taxon>
        <taxon>Chloroflexota</taxon>
        <taxon>Ktedonobacteria</taxon>
        <taxon>Ktedonobacterales</taxon>
        <taxon>Dictyobacteraceae</taxon>
        <taxon>Dictyobacter</taxon>
    </lineage>
</organism>
<evidence type="ECO:0000256" key="8">
    <source>
        <dbReference type="ARBA" id="ARBA00023163"/>
    </source>
</evidence>
<keyword evidence="12" id="KW-1185">Reference proteome</keyword>
<accession>A0A402BEK3</accession>
<evidence type="ECO:0000256" key="2">
    <source>
        <dbReference type="ARBA" id="ARBA00022679"/>
    </source>
</evidence>
<evidence type="ECO:0000256" key="3">
    <source>
        <dbReference type="ARBA" id="ARBA00022741"/>
    </source>
</evidence>
<evidence type="ECO:0000256" key="7">
    <source>
        <dbReference type="ARBA" id="ARBA00023125"/>
    </source>
</evidence>
<dbReference type="GO" id="GO:0016301">
    <property type="term" value="F:kinase activity"/>
    <property type="evidence" value="ECO:0007669"/>
    <property type="project" value="UniProtKB-KW"/>
</dbReference>
<dbReference type="Pfam" id="PF07005">
    <property type="entry name" value="SBD_N"/>
    <property type="match status" value="1"/>
</dbReference>
<dbReference type="Gene3D" id="1.20.120.530">
    <property type="entry name" value="GntR ligand-binding domain-like"/>
    <property type="match status" value="1"/>
</dbReference>
<dbReference type="GO" id="GO:0003700">
    <property type="term" value="F:DNA-binding transcription factor activity"/>
    <property type="evidence" value="ECO:0007669"/>
    <property type="project" value="InterPro"/>
</dbReference>
<dbReference type="SUPFAM" id="SSF46785">
    <property type="entry name" value="Winged helix' DNA-binding domain"/>
    <property type="match status" value="1"/>
</dbReference>
<dbReference type="SUPFAM" id="SSF48008">
    <property type="entry name" value="GntR ligand-binding domain-like"/>
    <property type="match status" value="1"/>
</dbReference>
<dbReference type="InterPro" id="IPR008920">
    <property type="entry name" value="TF_FadR/GntR_C"/>
</dbReference>
<evidence type="ECO:0000259" key="10">
    <source>
        <dbReference type="PROSITE" id="PS50949"/>
    </source>
</evidence>
<dbReference type="Gene3D" id="3.40.980.20">
    <property type="entry name" value="Four-carbon acid sugar kinase, nucleotide binding domain"/>
    <property type="match status" value="1"/>
</dbReference>
<keyword evidence="8" id="KW-0804">Transcription</keyword>
<dbReference type="PRINTS" id="PR00035">
    <property type="entry name" value="HTHGNTR"/>
</dbReference>
<dbReference type="SMART" id="SM00895">
    <property type="entry name" value="FCD"/>
    <property type="match status" value="1"/>
</dbReference>
<protein>
    <recommendedName>
        <fullName evidence="10">HTH gntR-type domain-containing protein</fullName>
    </recommendedName>
</protein>
<evidence type="ECO:0000256" key="5">
    <source>
        <dbReference type="ARBA" id="ARBA00022840"/>
    </source>
</evidence>
<evidence type="ECO:0000256" key="4">
    <source>
        <dbReference type="ARBA" id="ARBA00022777"/>
    </source>
</evidence>
<dbReference type="PANTHER" id="PTHR43537">
    <property type="entry name" value="TRANSCRIPTIONAL REGULATOR, GNTR FAMILY"/>
    <property type="match status" value="1"/>
</dbReference>
<name>A0A402BEK3_9CHLR</name>
<dbReference type="SMART" id="SM00345">
    <property type="entry name" value="HTH_GNTR"/>
    <property type="match status" value="1"/>
</dbReference>
<dbReference type="InterPro" id="IPR010737">
    <property type="entry name" value="4-carb_acid_sugar_kinase_N"/>
</dbReference>